<keyword evidence="5" id="KW-0808">Transferase</keyword>
<dbReference type="PANTHER" id="PTHR11557:SF0">
    <property type="entry name" value="PORPHOBILINOGEN DEAMINASE"/>
    <property type="match status" value="1"/>
</dbReference>
<dbReference type="RefSeq" id="XP_058333390.1">
    <property type="nucleotide sequence ID" value="XM_058470249.1"/>
</dbReference>
<evidence type="ECO:0000256" key="6">
    <source>
        <dbReference type="ARBA" id="ARBA00023133"/>
    </source>
</evidence>
<organism evidence="12 13">
    <name type="scientific">Penicillium chermesinum</name>
    <dbReference type="NCBI Taxonomy" id="63820"/>
    <lineage>
        <taxon>Eukaryota</taxon>
        <taxon>Fungi</taxon>
        <taxon>Dikarya</taxon>
        <taxon>Ascomycota</taxon>
        <taxon>Pezizomycotina</taxon>
        <taxon>Eurotiomycetes</taxon>
        <taxon>Eurotiomycetidae</taxon>
        <taxon>Eurotiales</taxon>
        <taxon>Aspergillaceae</taxon>
        <taxon>Penicillium</taxon>
    </lineage>
</organism>
<evidence type="ECO:0000256" key="9">
    <source>
        <dbReference type="ARBA" id="ARBA00033064"/>
    </source>
</evidence>
<dbReference type="GO" id="GO:0006783">
    <property type="term" value="P:heme biosynthetic process"/>
    <property type="evidence" value="ECO:0007669"/>
    <property type="project" value="UniProtKB-KW"/>
</dbReference>
<dbReference type="PRINTS" id="PR00151">
    <property type="entry name" value="PORPHBDMNASE"/>
</dbReference>
<accession>A0A9W9PFY6</accession>
<evidence type="ECO:0000313" key="13">
    <source>
        <dbReference type="Proteomes" id="UP001150941"/>
    </source>
</evidence>
<dbReference type="InterPro" id="IPR022418">
    <property type="entry name" value="Porphobilinogen_deaminase_C"/>
</dbReference>
<evidence type="ECO:0000256" key="7">
    <source>
        <dbReference type="ARBA" id="ARBA00023244"/>
    </source>
</evidence>
<comment type="cofactor">
    <cofactor evidence="1">
        <name>dipyrromethane</name>
        <dbReference type="ChEBI" id="CHEBI:60342"/>
    </cofactor>
</comment>
<dbReference type="SUPFAM" id="SSF53850">
    <property type="entry name" value="Periplasmic binding protein-like II"/>
    <property type="match status" value="1"/>
</dbReference>
<dbReference type="PROSITE" id="PS00533">
    <property type="entry name" value="PORPHOBILINOGEN_DEAM"/>
    <property type="match status" value="1"/>
</dbReference>
<dbReference type="Pfam" id="PF01379">
    <property type="entry name" value="Porphobil_deam"/>
    <property type="match status" value="1"/>
</dbReference>
<evidence type="ECO:0000256" key="1">
    <source>
        <dbReference type="ARBA" id="ARBA00001916"/>
    </source>
</evidence>
<keyword evidence="13" id="KW-1185">Reference proteome</keyword>
<evidence type="ECO:0000256" key="3">
    <source>
        <dbReference type="ARBA" id="ARBA00005638"/>
    </source>
</evidence>
<dbReference type="Proteomes" id="UP001150941">
    <property type="component" value="Unassembled WGS sequence"/>
</dbReference>
<dbReference type="NCBIfam" id="TIGR00212">
    <property type="entry name" value="hemC"/>
    <property type="match status" value="1"/>
</dbReference>
<evidence type="ECO:0000259" key="11">
    <source>
        <dbReference type="Pfam" id="PF03900"/>
    </source>
</evidence>
<comment type="caution">
    <text evidence="12">The sequence shown here is derived from an EMBL/GenBank/DDBJ whole genome shotgun (WGS) entry which is preliminary data.</text>
</comment>
<reference evidence="12" key="2">
    <citation type="journal article" date="2023" name="IMA Fungus">
        <title>Comparative genomic study of the Penicillium genus elucidates a diverse pangenome and 15 lateral gene transfer events.</title>
        <authorList>
            <person name="Petersen C."/>
            <person name="Sorensen T."/>
            <person name="Nielsen M.R."/>
            <person name="Sondergaard T.E."/>
            <person name="Sorensen J.L."/>
            <person name="Fitzpatrick D.A."/>
            <person name="Frisvad J.C."/>
            <person name="Nielsen K.L."/>
        </authorList>
    </citation>
    <scope>NUCLEOTIDE SEQUENCE</scope>
    <source>
        <strain evidence="12">IBT 19713</strain>
    </source>
</reference>
<dbReference type="InterPro" id="IPR000860">
    <property type="entry name" value="HemC"/>
</dbReference>
<dbReference type="EMBL" id="JAPQKS010000002">
    <property type="protein sequence ID" value="KAJ5245969.1"/>
    <property type="molecule type" value="Genomic_DNA"/>
</dbReference>
<evidence type="ECO:0000256" key="4">
    <source>
        <dbReference type="ARBA" id="ARBA00012655"/>
    </source>
</evidence>
<dbReference type="Pfam" id="PF03900">
    <property type="entry name" value="Porphobil_deamC"/>
    <property type="match status" value="1"/>
</dbReference>
<sequence>MTGSETQRKLVVGTRKSKLAIVQAEHVSAVLASAHPQIQFPWQTVSVSGDVDKQTPFLKFGGPSDAGKNIWTEGLEAKLSSGEVDLLVNCLKDMPTVLPDDCFLGAIVHREDPTDALVVKASLKDQYTDLSQLPPGSVVGTSSTRRKALLKYKYPHLEIQECRGNIDSRIRKLDEPGGPYTAIILATAGLNRIHLTERITKHLPPSEFPYAVGQGALGIEVRKDDAQVLNVVRAIEEPLTRWICLAERALLRTLKGGCSSPVAVNSVAESGNNVRLQAMIIHPHGVRKVSGEAVAVLKNDTDAEALGSSLAKRLEGEGGLELLEEIRLLNEAEMNAGQSKR</sequence>
<reference evidence="12" key="1">
    <citation type="submission" date="2022-11" db="EMBL/GenBank/DDBJ databases">
        <authorList>
            <person name="Petersen C."/>
        </authorList>
    </citation>
    <scope>NUCLEOTIDE SEQUENCE</scope>
    <source>
        <strain evidence="12">IBT 19713</strain>
    </source>
</reference>
<gene>
    <name evidence="12" type="ORF">N7468_000952</name>
</gene>
<dbReference type="Gene3D" id="3.40.190.10">
    <property type="entry name" value="Periplasmic binding protein-like II"/>
    <property type="match status" value="2"/>
</dbReference>
<evidence type="ECO:0000256" key="5">
    <source>
        <dbReference type="ARBA" id="ARBA00022679"/>
    </source>
</evidence>
<dbReference type="AlphaFoldDB" id="A0A9W9PFY6"/>
<dbReference type="EC" id="2.5.1.61" evidence="4"/>
<dbReference type="FunFam" id="3.40.190.10:FF:000005">
    <property type="entry name" value="Porphobilinogen deaminase"/>
    <property type="match status" value="1"/>
</dbReference>
<evidence type="ECO:0000256" key="2">
    <source>
        <dbReference type="ARBA" id="ARBA00004735"/>
    </source>
</evidence>
<evidence type="ECO:0000313" key="12">
    <source>
        <dbReference type="EMBL" id="KAJ5245969.1"/>
    </source>
</evidence>
<comment type="pathway">
    <text evidence="2">Porphyrin-containing compound metabolism; protoporphyrin-IX biosynthesis; coproporphyrinogen-III from 5-aminolevulinate: step 2/4.</text>
</comment>
<dbReference type="InterPro" id="IPR022419">
    <property type="entry name" value="Porphobilin_deaminase_cofac_BS"/>
</dbReference>
<dbReference type="InterPro" id="IPR022417">
    <property type="entry name" value="Porphobilin_deaminase_N"/>
</dbReference>
<feature type="domain" description="Porphobilinogen deaminase N-terminal" evidence="10">
    <location>
        <begin position="10"/>
        <end position="229"/>
    </location>
</feature>
<feature type="domain" description="Porphobilinogen deaminase C-terminal" evidence="11">
    <location>
        <begin position="244"/>
        <end position="315"/>
    </location>
</feature>
<keyword evidence="6" id="KW-0350">Heme biosynthesis</keyword>
<dbReference type="SUPFAM" id="SSF54782">
    <property type="entry name" value="Porphobilinogen deaminase (hydroxymethylbilane synthase), C-terminal domain"/>
    <property type="match status" value="1"/>
</dbReference>
<evidence type="ECO:0000259" key="10">
    <source>
        <dbReference type="Pfam" id="PF01379"/>
    </source>
</evidence>
<dbReference type="InterPro" id="IPR036803">
    <property type="entry name" value="Porphobilinogen_deaminase_C_sf"/>
</dbReference>
<name>A0A9W9PFY6_9EURO</name>
<dbReference type="Gene3D" id="3.30.160.40">
    <property type="entry name" value="Porphobilinogen deaminase, C-terminal domain"/>
    <property type="match status" value="1"/>
</dbReference>
<keyword evidence="7" id="KW-0627">Porphyrin biosynthesis</keyword>
<protein>
    <recommendedName>
        <fullName evidence="4">hydroxymethylbilane synthase</fullName>
        <ecNumber evidence="4">2.5.1.61</ecNumber>
    </recommendedName>
    <alternativeName>
        <fullName evidence="9">Hydroxymethylbilane synthase</fullName>
    </alternativeName>
    <alternativeName>
        <fullName evidence="8">Pre-uroporphyrinogen synthase</fullName>
    </alternativeName>
</protein>
<dbReference type="GO" id="GO:0004418">
    <property type="term" value="F:hydroxymethylbilane synthase activity"/>
    <property type="evidence" value="ECO:0007669"/>
    <property type="project" value="UniProtKB-EC"/>
</dbReference>
<evidence type="ECO:0000256" key="8">
    <source>
        <dbReference type="ARBA" id="ARBA00030685"/>
    </source>
</evidence>
<comment type="similarity">
    <text evidence="3">Belongs to the HMBS family.</text>
</comment>
<dbReference type="GO" id="GO:0005737">
    <property type="term" value="C:cytoplasm"/>
    <property type="evidence" value="ECO:0007669"/>
    <property type="project" value="TreeGrafter"/>
</dbReference>
<proteinExistence type="inferred from homology"/>
<dbReference type="PANTHER" id="PTHR11557">
    <property type="entry name" value="PORPHOBILINOGEN DEAMINASE"/>
    <property type="match status" value="1"/>
</dbReference>
<dbReference type="PIRSF" id="PIRSF001438">
    <property type="entry name" value="4pyrrol_synth_OHMeBilane_synth"/>
    <property type="match status" value="1"/>
</dbReference>
<dbReference type="OrthoDB" id="564646at2759"/>
<dbReference type="GeneID" id="83197552"/>